<proteinExistence type="predicted"/>
<comment type="caution">
    <text evidence="1">The sequence shown here is derived from an EMBL/GenBank/DDBJ whole genome shotgun (WGS) entry which is preliminary data.</text>
</comment>
<name>G4U160_SERID</name>
<evidence type="ECO:0000313" key="2">
    <source>
        <dbReference type="Proteomes" id="UP000007148"/>
    </source>
</evidence>
<dbReference type="HOGENOM" id="CLU_3260763_0_0_1"/>
<evidence type="ECO:0000313" key="1">
    <source>
        <dbReference type="EMBL" id="CCA77303.1"/>
    </source>
</evidence>
<dbReference type="Proteomes" id="UP000007148">
    <property type="component" value="Unassembled WGS sequence"/>
</dbReference>
<sequence>MDRQREPARRMPWNRSALFWNIPVTCIPERRVSAFEISNLYP</sequence>
<dbReference type="InParanoid" id="G4U160"/>
<organism evidence="1 2">
    <name type="scientific">Serendipita indica (strain DSM 11827)</name>
    <name type="common">Root endophyte fungus</name>
    <name type="synonym">Piriformospora indica</name>
    <dbReference type="NCBI Taxonomy" id="1109443"/>
    <lineage>
        <taxon>Eukaryota</taxon>
        <taxon>Fungi</taxon>
        <taxon>Dikarya</taxon>
        <taxon>Basidiomycota</taxon>
        <taxon>Agaricomycotina</taxon>
        <taxon>Agaricomycetes</taxon>
        <taxon>Sebacinales</taxon>
        <taxon>Serendipitaceae</taxon>
        <taxon>Serendipita</taxon>
    </lineage>
</organism>
<protein>
    <submittedName>
        <fullName evidence="1">Uncharacterized protein</fullName>
    </submittedName>
</protein>
<dbReference type="EMBL" id="CAFZ01001464">
    <property type="protein sequence ID" value="CCA77303.1"/>
    <property type="molecule type" value="Genomic_DNA"/>
</dbReference>
<keyword evidence="2" id="KW-1185">Reference proteome</keyword>
<accession>G4U160</accession>
<gene>
    <name evidence="1" type="ORF">PIIN_11280</name>
</gene>
<dbReference type="AlphaFoldDB" id="G4U160"/>
<reference evidence="1 2" key="1">
    <citation type="journal article" date="2011" name="PLoS Pathog.">
        <title>Endophytic Life Strategies Decoded by Genome and Transcriptome Analyses of the Mutualistic Root Symbiont Piriformospora indica.</title>
        <authorList>
            <person name="Zuccaro A."/>
            <person name="Lahrmann U."/>
            <person name="Guldener U."/>
            <person name="Langen G."/>
            <person name="Pfiffi S."/>
            <person name="Biedenkopf D."/>
            <person name="Wong P."/>
            <person name="Samans B."/>
            <person name="Grimm C."/>
            <person name="Basiewicz M."/>
            <person name="Murat C."/>
            <person name="Martin F."/>
            <person name="Kogel K.H."/>
        </authorList>
    </citation>
    <scope>NUCLEOTIDE SEQUENCE [LARGE SCALE GENOMIC DNA]</scope>
    <source>
        <strain evidence="1 2">DSM 11827</strain>
    </source>
</reference>